<protein>
    <submittedName>
        <fullName evidence="1">4985_t:CDS:1</fullName>
    </submittedName>
</protein>
<evidence type="ECO:0000313" key="2">
    <source>
        <dbReference type="Proteomes" id="UP000789702"/>
    </source>
</evidence>
<keyword evidence="2" id="KW-1185">Reference proteome</keyword>
<dbReference type="EMBL" id="CAJVPU010006917">
    <property type="protein sequence ID" value="CAG8566201.1"/>
    <property type="molecule type" value="Genomic_DNA"/>
</dbReference>
<organism evidence="1 2">
    <name type="scientific">Dentiscutata heterogama</name>
    <dbReference type="NCBI Taxonomy" id="1316150"/>
    <lineage>
        <taxon>Eukaryota</taxon>
        <taxon>Fungi</taxon>
        <taxon>Fungi incertae sedis</taxon>
        <taxon>Mucoromycota</taxon>
        <taxon>Glomeromycotina</taxon>
        <taxon>Glomeromycetes</taxon>
        <taxon>Diversisporales</taxon>
        <taxon>Gigasporaceae</taxon>
        <taxon>Dentiscutata</taxon>
    </lineage>
</organism>
<dbReference type="Proteomes" id="UP000789702">
    <property type="component" value="Unassembled WGS sequence"/>
</dbReference>
<reference evidence="1" key="1">
    <citation type="submission" date="2021-06" db="EMBL/GenBank/DDBJ databases">
        <authorList>
            <person name="Kallberg Y."/>
            <person name="Tangrot J."/>
            <person name="Rosling A."/>
        </authorList>
    </citation>
    <scope>NUCLEOTIDE SEQUENCE</scope>
    <source>
        <strain evidence="1">IL203A</strain>
    </source>
</reference>
<accession>A0ACA9M4C5</accession>
<gene>
    <name evidence="1" type="ORF">DHETER_LOCUS5860</name>
</gene>
<evidence type="ECO:0000313" key="1">
    <source>
        <dbReference type="EMBL" id="CAG8566201.1"/>
    </source>
</evidence>
<name>A0ACA9M4C5_9GLOM</name>
<sequence>MNGAMDEKYTNSSLDTSVPVIDEWITSSDGVKIYTRTWNAISDKPIATVVFLHGFGEHIKRYNHVFDKFARENIEVYAYDQRGFGETAIKNKNPGMTGGWKVATNDITEALLSRRRDGIPQFLMGHSMGGGLTLNYATEGPERHKVAGYICSSPWILLSSNAPQATKRDVLLSVVAPVLSMFLPNVVINTDVDAKYISRDPVEVDKYKEDPLIHNIASLSSLVDMVSGGKLVINKEYTNVTFPVYIAHGSADLITDPKASKSFIEKIKSEDKTFIEWKDRYHEMHNDYGNTEIIQSYIQWILKRSTLESNK</sequence>
<comment type="caution">
    <text evidence="1">The sequence shown here is derived from an EMBL/GenBank/DDBJ whole genome shotgun (WGS) entry which is preliminary data.</text>
</comment>
<proteinExistence type="predicted"/>